<evidence type="ECO:0000313" key="4">
    <source>
        <dbReference type="Proteomes" id="UP000366872"/>
    </source>
</evidence>
<dbReference type="GO" id="GO:0003697">
    <property type="term" value="F:single-stranded DNA binding"/>
    <property type="evidence" value="ECO:0007669"/>
    <property type="project" value="InterPro"/>
</dbReference>
<dbReference type="InterPro" id="IPR017113">
    <property type="entry name" value="Antirestriction_ArdC"/>
</dbReference>
<proteinExistence type="predicted"/>
<dbReference type="RefSeq" id="WP_168442629.1">
    <property type="nucleotide sequence ID" value="NZ_CAAHFG010000004.1"/>
</dbReference>
<dbReference type="InterPro" id="IPR013610">
    <property type="entry name" value="ArdC_N"/>
</dbReference>
<dbReference type="Pfam" id="PF18818">
    <property type="entry name" value="MPTase-PolyVal"/>
    <property type="match status" value="1"/>
</dbReference>
<evidence type="ECO:0000259" key="1">
    <source>
        <dbReference type="Pfam" id="PF08401"/>
    </source>
</evidence>
<evidence type="ECO:0000313" key="3">
    <source>
        <dbReference type="EMBL" id="VGO16910.1"/>
    </source>
</evidence>
<feature type="domain" description="Polyvalent protein metallopeptidase" evidence="2">
    <location>
        <begin position="155"/>
        <end position="272"/>
    </location>
</feature>
<protein>
    <submittedName>
        <fullName evidence="3">DNA primase TraC</fullName>
    </submittedName>
</protein>
<evidence type="ECO:0000259" key="2">
    <source>
        <dbReference type="Pfam" id="PF18818"/>
    </source>
</evidence>
<sequence length="306" mass="33886">MSAKINEMVVQRLIDRINETGELPWKKPWTSVSTMPRNLVSKKNYRGVNVFLLHMMGFSSPWFLSLKQVNALGGRIRKHEKGNVVTFFKIIEKDDDTADDGKRSFAMLRYYKVWNAAEQCEGLDGKVPEVEVPKRVHTPISEVEAVVANMPCPPHIVHGRRQAASYCPPTDTVSMPSPETFVSGESYFSALLHECVHATGSAKRLARKAIMEPNRFGSDPYAKEELVAELGAAFLCGHCGILPKTEENSTAYLKGWLARLKADPSMLITAGSQAQKAYDYVLGNLEEKAMAAQPVADGMVAERKAA</sequence>
<dbReference type="PIRSF" id="PIRSF037112">
    <property type="entry name" value="Antirestriction_ArdC"/>
    <property type="match status" value="1"/>
</dbReference>
<keyword evidence="4" id="KW-1185">Reference proteome</keyword>
<dbReference type="Proteomes" id="UP000366872">
    <property type="component" value="Unassembled WGS sequence"/>
</dbReference>
<dbReference type="EMBL" id="CAAHFG010000004">
    <property type="protein sequence ID" value="VGO16910.1"/>
    <property type="molecule type" value="Genomic_DNA"/>
</dbReference>
<reference evidence="3 4" key="1">
    <citation type="submission" date="2019-04" db="EMBL/GenBank/DDBJ databases">
        <authorList>
            <person name="Van Vliet M D."/>
        </authorList>
    </citation>
    <scope>NUCLEOTIDE SEQUENCE [LARGE SCALE GENOMIC DNA]</scope>
    <source>
        <strain evidence="3 4">F1</strain>
    </source>
</reference>
<organism evidence="3 4">
    <name type="scientific">Pontiella desulfatans</name>
    <dbReference type="NCBI Taxonomy" id="2750659"/>
    <lineage>
        <taxon>Bacteria</taxon>
        <taxon>Pseudomonadati</taxon>
        <taxon>Kiritimatiellota</taxon>
        <taxon>Kiritimatiellia</taxon>
        <taxon>Kiritimatiellales</taxon>
        <taxon>Pontiellaceae</taxon>
        <taxon>Pontiella</taxon>
    </lineage>
</organism>
<dbReference type="InterPro" id="IPR041459">
    <property type="entry name" value="MPTase-PolyVal"/>
</dbReference>
<accession>A0A6C2UA44</accession>
<gene>
    <name evidence="3" type="primary">traC_10</name>
    <name evidence="3" type="ORF">PDESU_05502</name>
</gene>
<name>A0A6C2UA44_PONDE</name>
<dbReference type="AlphaFoldDB" id="A0A6C2UA44"/>
<feature type="domain" description="N-terminal" evidence="1">
    <location>
        <begin position="4"/>
        <end position="114"/>
    </location>
</feature>
<dbReference type="Pfam" id="PF08401">
    <property type="entry name" value="ArdcN"/>
    <property type="match status" value="1"/>
</dbReference>